<name>M1DIC1_SOLTU</name>
<evidence type="ECO:0000313" key="2">
    <source>
        <dbReference type="Proteomes" id="UP000011115"/>
    </source>
</evidence>
<evidence type="ECO:0000313" key="1">
    <source>
        <dbReference type="EnsemblPlants" id="PGSC0003DMT400089523"/>
    </source>
</evidence>
<reference evidence="2" key="1">
    <citation type="journal article" date="2011" name="Nature">
        <title>Genome sequence and analysis of the tuber crop potato.</title>
        <authorList>
            <consortium name="The Potato Genome Sequencing Consortium"/>
        </authorList>
    </citation>
    <scope>NUCLEOTIDE SEQUENCE [LARGE SCALE GENOMIC DNA]</scope>
    <source>
        <strain evidence="2">cv. DM1-3 516 R44</strain>
    </source>
</reference>
<dbReference type="PaxDb" id="4113-PGSC0003DMT400089523"/>
<dbReference type="Gramene" id="PGSC0003DMT400089523">
    <property type="protein sequence ID" value="PGSC0003DMT400089523"/>
    <property type="gene ID" value="PGSC0003DMG400039094"/>
</dbReference>
<organism evidence="1 2">
    <name type="scientific">Solanum tuberosum</name>
    <name type="common">Potato</name>
    <dbReference type="NCBI Taxonomy" id="4113"/>
    <lineage>
        <taxon>Eukaryota</taxon>
        <taxon>Viridiplantae</taxon>
        <taxon>Streptophyta</taxon>
        <taxon>Embryophyta</taxon>
        <taxon>Tracheophyta</taxon>
        <taxon>Spermatophyta</taxon>
        <taxon>Magnoliopsida</taxon>
        <taxon>eudicotyledons</taxon>
        <taxon>Gunneridae</taxon>
        <taxon>Pentapetalae</taxon>
        <taxon>asterids</taxon>
        <taxon>lamiids</taxon>
        <taxon>Solanales</taxon>
        <taxon>Solanaceae</taxon>
        <taxon>Solanoideae</taxon>
        <taxon>Solaneae</taxon>
        <taxon>Solanum</taxon>
    </lineage>
</organism>
<proteinExistence type="predicted"/>
<dbReference type="AlphaFoldDB" id="M1DIC1"/>
<dbReference type="HOGENOM" id="CLU_2324768_0_0_1"/>
<dbReference type="EnsemblPlants" id="PGSC0003DMT400089523">
    <property type="protein sequence ID" value="PGSC0003DMT400089523"/>
    <property type="gene ID" value="PGSC0003DMG400039094"/>
</dbReference>
<sequence length="99" mass="10836">MSETKVFLVSRRTILATRFSSPFLIKEDNVPQGSTGDTLSSLCRLARCSAIHYIFADLLSLGGQSTRTIGNLKNIRRIAEALSDHFTPSPTGQFSEDSS</sequence>
<dbReference type="InParanoid" id="M1DIC1"/>
<keyword evidence="2" id="KW-1185">Reference proteome</keyword>
<reference evidence="1" key="2">
    <citation type="submission" date="2015-06" db="UniProtKB">
        <authorList>
            <consortium name="EnsemblPlants"/>
        </authorList>
    </citation>
    <scope>IDENTIFICATION</scope>
    <source>
        <strain evidence="1">DM1-3 516 R44</strain>
    </source>
</reference>
<dbReference type="Proteomes" id="UP000011115">
    <property type="component" value="Unassembled WGS sequence"/>
</dbReference>
<accession>M1DIC1</accession>
<protein>
    <submittedName>
        <fullName evidence="1">Uncharacterized protein</fullName>
    </submittedName>
</protein>